<dbReference type="GO" id="GO:0071978">
    <property type="term" value="P:bacterial-type flagellum-dependent swarming motility"/>
    <property type="evidence" value="ECO:0007669"/>
    <property type="project" value="InterPro"/>
</dbReference>
<keyword evidence="5 8" id="KW-0812">Transmembrane</keyword>
<sequence length="260" mass="27736">MDIGTIIGLVFAVGAVLTGIFLGGGSIGALFDVTSVFVVLFGTIGATILAYPLGRILSIHKIFMKALFVKPIDTSEVITDLVRFAEIARREGILALENHVEEMKDEFIVRGVKMAVDGTDPELIQQIMETELDALQDRHAQGKGILDTISKYAPAFGMIGTLLGLIFMLSNMDDPSAIGPGMAVALITTLYGAMLSNIVSGPISDRLAARNIEEVLVKTVIAAGVMSIQSGDNPRVVESKLLTYLPPAQRTAFEEKAEAA</sequence>
<evidence type="ECO:0000256" key="6">
    <source>
        <dbReference type="ARBA" id="ARBA00022989"/>
    </source>
</evidence>
<dbReference type="AlphaFoldDB" id="A0A3B1DW46"/>
<evidence type="ECO:0000259" key="9">
    <source>
        <dbReference type="Pfam" id="PF01618"/>
    </source>
</evidence>
<feature type="transmembrane region" description="Helical" evidence="8">
    <location>
        <begin position="178"/>
        <end position="200"/>
    </location>
</feature>
<evidence type="ECO:0000256" key="3">
    <source>
        <dbReference type="ARBA" id="ARBA00022448"/>
    </source>
</evidence>
<dbReference type="InterPro" id="IPR000540">
    <property type="entry name" value="Flag_MotA_CS"/>
</dbReference>
<feature type="transmembrane region" description="Helical" evidence="8">
    <location>
        <begin position="37"/>
        <end position="57"/>
    </location>
</feature>
<keyword evidence="6 8" id="KW-1133">Transmembrane helix</keyword>
<accession>A0A3B1DW46</accession>
<feature type="transmembrane region" description="Helical" evidence="8">
    <location>
        <begin position="152"/>
        <end position="172"/>
    </location>
</feature>
<evidence type="ECO:0000256" key="2">
    <source>
        <dbReference type="ARBA" id="ARBA00008038"/>
    </source>
</evidence>
<evidence type="ECO:0000256" key="8">
    <source>
        <dbReference type="SAM" id="Phobius"/>
    </source>
</evidence>
<evidence type="ECO:0000256" key="7">
    <source>
        <dbReference type="ARBA" id="ARBA00023136"/>
    </source>
</evidence>
<reference evidence="10" key="1">
    <citation type="submission" date="2018-06" db="EMBL/GenBank/DDBJ databases">
        <authorList>
            <person name="Zhirakovskaya E."/>
        </authorList>
    </citation>
    <scope>NUCLEOTIDE SEQUENCE</scope>
</reference>
<keyword evidence="10" id="KW-0282">Flagellum</keyword>
<dbReference type="Pfam" id="PF01618">
    <property type="entry name" value="MotA_ExbB"/>
    <property type="match status" value="1"/>
</dbReference>
<keyword evidence="7 8" id="KW-0472">Membrane</keyword>
<dbReference type="GO" id="GO:0005886">
    <property type="term" value="C:plasma membrane"/>
    <property type="evidence" value="ECO:0007669"/>
    <property type="project" value="UniProtKB-SubCell"/>
</dbReference>
<evidence type="ECO:0000256" key="1">
    <source>
        <dbReference type="ARBA" id="ARBA00004651"/>
    </source>
</evidence>
<feature type="transmembrane region" description="Helical" evidence="8">
    <location>
        <begin position="7"/>
        <end position="31"/>
    </location>
</feature>
<dbReference type="GO" id="GO:0006935">
    <property type="term" value="P:chemotaxis"/>
    <property type="evidence" value="ECO:0007669"/>
    <property type="project" value="InterPro"/>
</dbReference>
<evidence type="ECO:0000313" key="10">
    <source>
        <dbReference type="EMBL" id="VAX41193.1"/>
    </source>
</evidence>
<keyword evidence="3" id="KW-0813">Transport</keyword>
<evidence type="ECO:0000256" key="4">
    <source>
        <dbReference type="ARBA" id="ARBA00022475"/>
    </source>
</evidence>
<gene>
    <name evidence="10" type="ORF">MNBD_PLANCTO03-407</name>
</gene>
<comment type="subcellular location">
    <subcellularLocation>
        <location evidence="1">Cell membrane</location>
        <topology evidence="1">Multi-pass membrane protein</topology>
    </subcellularLocation>
</comment>
<keyword evidence="10" id="KW-0969">Cilium</keyword>
<dbReference type="PROSITE" id="PS01307">
    <property type="entry name" value="MOTA"/>
    <property type="match status" value="1"/>
</dbReference>
<organism evidence="10">
    <name type="scientific">hydrothermal vent metagenome</name>
    <dbReference type="NCBI Taxonomy" id="652676"/>
    <lineage>
        <taxon>unclassified sequences</taxon>
        <taxon>metagenomes</taxon>
        <taxon>ecological metagenomes</taxon>
    </lineage>
</organism>
<dbReference type="InterPro" id="IPR047055">
    <property type="entry name" value="MotA-like"/>
</dbReference>
<name>A0A3B1DW46_9ZZZZ</name>
<keyword evidence="10" id="KW-0966">Cell projection</keyword>
<evidence type="ECO:0000256" key="5">
    <source>
        <dbReference type="ARBA" id="ARBA00022692"/>
    </source>
</evidence>
<dbReference type="PANTHER" id="PTHR30433">
    <property type="entry name" value="CHEMOTAXIS PROTEIN MOTA"/>
    <property type="match status" value="1"/>
</dbReference>
<dbReference type="PANTHER" id="PTHR30433:SF2">
    <property type="entry name" value="MOTILITY PROTEIN A"/>
    <property type="match status" value="1"/>
</dbReference>
<comment type="similarity">
    <text evidence="2">Belongs to the MotA family.</text>
</comment>
<feature type="domain" description="MotA/TolQ/ExbB proton channel" evidence="9">
    <location>
        <begin position="101"/>
        <end position="215"/>
    </location>
</feature>
<dbReference type="EMBL" id="UOGK01000504">
    <property type="protein sequence ID" value="VAX41193.1"/>
    <property type="molecule type" value="Genomic_DNA"/>
</dbReference>
<keyword evidence="4" id="KW-1003">Cell membrane</keyword>
<protein>
    <submittedName>
        <fullName evidence="10">Flagellar motor rotation protein MotA</fullName>
    </submittedName>
</protein>
<dbReference type="InterPro" id="IPR002898">
    <property type="entry name" value="MotA_ExbB_proton_chnl"/>
</dbReference>
<proteinExistence type="inferred from homology"/>